<feature type="region of interest" description="Disordered" evidence="1">
    <location>
        <begin position="1"/>
        <end position="51"/>
    </location>
</feature>
<feature type="transmembrane region" description="Helical" evidence="2">
    <location>
        <begin position="141"/>
        <end position="163"/>
    </location>
</feature>
<evidence type="ECO:0000259" key="3">
    <source>
        <dbReference type="Pfam" id="PF10110"/>
    </source>
</evidence>
<accession>A0ABW4SRG6</accession>
<feature type="transmembrane region" description="Helical" evidence="2">
    <location>
        <begin position="184"/>
        <end position="213"/>
    </location>
</feature>
<keyword evidence="2" id="KW-0472">Membrane</keyword>
<proteinExistence type="predicted"/>
<keyword evidence="2" id="KW-0812">Transmembrane</keyword>
<evidence type="ECO:0000256" key="1">
    <source>
        <dbReference type="SAM" id="MobiDB-lite"/>
    </source>
</evidence>
<organism evidence="4 5">
    <name type="scientific">Nonomuraea mangrovi</name>
    <dbReference type="NCBI Taxonomy" id="2316207"/>
    <lineage>
        <taxon>Bacteria</taxon>
        <taxon>Bacillati</taxon>
        <taxon>Actinomycetota</taxon>
        <taxon>Actinomycetes</taxon>
        <taxon>Streptosporangiales</taxon>
        <taxon>Streptosporangiaceae</taxon>
        <taxon>Nonomuraea</taxon>
    </lineage>
</organism>
<feature type="transmembrane region" description="Helical" evidence="2">
    <location>
        <begin position="272"/>
        <end position="304"/>
    </location>
</feature>
<feature type="domain" description="Glycerophosphoryl diester phosphodiesterase membrane" evidence="3">
    <location>
        <begin position="227"/>
        <end position="333"/>
    </location>
</feature>
<dbReference type="PANTHER" id="PTHR33133:SF1">
    <property type="entry name" value="EXPRESSED PROTEIN-RELATED"/>
    <property type="match status" value="1"/>
</dbReference>
<feature type="transmembrane region" description="Helical" evidence="2">
    <location>
        <begin position="316"/>
        <end position="345"/>
    </location>
</feature>
<keyword evidence="5" id="KW-1185">Reference proteome</keyword>
<dbReference type="Proteomes" id="UP001597368">
    <property type="component" value="Unassembled WGS sequence"/>
</dbReference>
<protein>
    <submittedName>
        <fullName evidence="4">Glycerophosphoryl diester phosphodiesterase membrane domain-containing protein</fullName>
    </submittedName>
</protein>
<gene>
    <name evidence="4" type="ORF">ACFSKW_09455</name>
</gene>
<evidence type="ECO:0000313" key="5">
    <source>
        <dbReference type="Proteomes" id="UP001597368"/>
    </source>
</evidence>
<dbReference type="EMBL" id="JBHUFV010000015">
    <property type="protein sequence ID" value="MFD1931704.1"/>
    <property type="molecule type" value="Genomic_DNA"/>
</dbReference>
<sequence length="388" mass="40319">MSDGHETPPGWSAEQPPPYQAPGSPYSGPAPSAWQQPAPPPPPPYGHQGYGYMPPPALRPGIIPLRPLGLGDIYDGTIKLIRSNPKSVLGLSAIVAAVAAIPVSIGQALALSSLGTVLADPQANADALESGGFLSQTLPTIISSVVSLVAVTILTGVLIRILGRAVFGGKITAGEAWRLVASRVPALFGVILLIIAIMLAPAVPIALIVYAVAMAGSPGAAVGLGALFMILYIGYALFVNTRFSFAAPVVVLEGLGPVQALRRSWRLVSGDFWRVLGILLLTMVLAYLVSTVLSFPFGLIAGIAGVMGGGSTGATILVAVVFAIGTTLGAMITYPLQAGVTGLLYTDRRMRSEAFDLVLQTAALEQQRQGWVHASADELWHPSNARRP</sequence>
<keyword evidence="2" id="KW-1133">Transmembrane helix</keyword>
<evidence type="ECO:0000313" key="4">
    <source>
        <dbReference type="EMBL" id="MFD1931704.1"/>
    </source>
</evidence>
<dbReference type="Pfam" id="PF10110">
    <property type="entry name" value="GPDPase_memb"/>
    <property type="match status" value="1"/>
</dbReference>
<feature type="transmembrane region" description="Helical" evidence="2">
    <location>
        <begin position="219"/>
        <end position="238"/>
    </location>
</feature>
<dbReference type="PANTHER" id="PTHR33133">
    <property type="entry name" value="OS08G0107100 PROTEIN-RELATED"/>
    <property type="match status" value="1"/>
</dbReference>
<comment type="caution">
    <text evidence="4">The sequence shown here is derived from an EMBL/GenBank/DDBJ whole genome shotgun (WGS) entry which is preliminary data.</text>
</comment>
<feature type="transmembrane region" description="Helical" evidence="2">
    <location>
        <begin position="88"/>
        <end position="110"/>
    </location>
</feature>
<dbReference type="RefSeq" id="WP_379571265.1">
    <property type="nucleotide sequence ID" value="NZ_JBHUFV010000015.1"/>
</dbReference>
<feature type="compositionally biased region" description="Low complexity" evidence="1">
    <location>
        <begin position="21"/>
        <end position="36"/>
    </location>
</feature>
<reference evidence="5" key="1">
    <citation type="journal article" date="2019" name="Int. J. Syst. Evol. Microbiol.">
        <title>The Global Catalogue of Microorganisms (GCM) 10K type strain sequencing project: providing services to taxonomists for standard genome sequencing and annotation.</title>
        <authorList>
            <consortium name="The Broad Institute Genomics Platform"/>
            <consortium name="The Broad Institute Genome Sequencing Center for Infectious Disease"/>
            <person name="Wu L."/>
            <person name="Ma J."/>
        </authorList>
    </citation>
    <scope>NUCLEOTIDE SEQUENCE [LARGE SCALE GENOMIC DNA]</scope>
    <source>
        <strain evidence="5">ICMP 6774ER</strain>
    </source>
</reference>
<dbReference type="InterPro" id="IPR018476">
    <property type="entry name" value="GlyceroP-diester-Pdiesterase_M"/>
</dbReference>
<evidence type="ECO:0000256" key="2">
    <source>
        <dbReference type="SAM" id="Phobius"/>
    </source>
</evidence>
<name>A0ABW4SRG6_9ACTN</name>